<proteinExistence type="predicted"/>
<protein>
    <submittedName>
        <fullName evidence="1">Uncharacterized protein</fullName>
    </submittedName>
</protein>
<organism evidence="1 2">
    <name type="scientific">Daphnia magna</name>
    <dbReference type="NCBI Taxonomy" id="35525"/>
    <lineage>
        <taxon>Eukaryota</taxon>
        <taxon>Metazoa</taxon>
        <taxon>Ecdysozoa</taxon>
        <taxon>Arthropoda</taxon>
        <taxon>Crustacea</taxon>
        <taxon>Branchiopoda</taxon>
        <taxon>Diplostraca</taxon>
        <taxon>Cladocera</taxon>
        <taxon>Anomopoda</taxon>
        <taxon>Daphniidae</taxon>
        <taxon>Daphnia</taxon>
    </lineage>
</organism>
<dbReference type="AlphaFoldDB" id="A0A162CWS6"/>
<evidence type="ECO:0000313" key="2">
    <source>
        <dbReference type="Proteomes" id="UP000076858"/>
    </source>
</evidence>
<dbReference type="Proteomes" id="UP000076858">
    <property type="component" value="Unassembled WGS sequence"/>
</dbReference>
<gene>
    <name evidence="1" type="ORF">APZ42_003510</name>
</gene>
<comment type="caution">
    <text evidence="1">The sequence shown here is derived from an EMBL/GenBank/DDBJ whole genome shotgun (WGS) entry which is preliminary data.</text>
</comment>
<dbReference type="EMBL" id="LRGB01011005">
    <property type="protein sequence ID" value="KZS00264.1"/>
    <property type="molecule type" value="Genomic_DNA"/>
</dbReference>
<accession>A0A162CWS6</accession>
<reference evidence="1 2" key="1">
    <citation type="submission" date="2016-03" db="EMBL/GenBank/DDBJ databases">
        <title>EvidentialGene: Evidence-directed Construction of Genes on Genomes.</title>
        <authorList>
            <person name="Gilbert D.G."/>
            <person name="Choi J.-H."/>
            <person name="Mockaitis K."/>
            <person name="Colbourne J."/>
            <person name="Pfrender M."/>
        </authorList>
    </citation>
    <scope>NUCLEOTIDE SEQUENCE [LARGE SCALE GENOMIC DNA]</scope>
    <source>
        <strain evidence="1 2">Xinb3</strain>
        <tissue evidence="1">Complete organism</tissue>
    </source>
</reference>
<name>A0A162CWS6_9CRUS</name>
<evidence type="ECO:0000313" key="1">
    <source>
        <dbReference type="EMBL" id="KZS00264.1"/>
    </source>
</evidence>
<sequence>MDLLNYSQIQYACFEHQFMYFAHSGMSYQKDSVYRTLAVKVGTQKKRKQRIITATISYSVFGKTRLSIWAP</sequence>
<keyword evidence="2" id="KW-1185">Reference proteome</keyword>